<dbReference type="PROSITE" id="PS51257">
    <property type="entry name" value="PROKAR_LIPOPROTEIN"/>
    <property type="match status" value="1"/>
</dbReference>
<dbReference type="EMBL" id="CP073078">
    <property type="protein sequence ID" value="QUD87259.1"/>
    <property type="molecule type" value="Genomic_DNA"/>
</dbReference>
<dbReference type="GO" id="GO:0035243">
    <property type="term" value="F:protein-arginine omega-N symmetric methyltransferase activity"/>
    <property type="evidence" value="ECO:0007669"/>
    <property type="project" value="TreeGrafter"/>
</dbReference>
<name>A0A975FXY6_9CAUL</name>
<dbReference type="EC" id="2.1.1.-" evidence="3"/>
<dbReference type="KEGG" id="caul:KCG34_19730"/>
<protein>
    <submittedName>
        <fullName evidence="3">SAM-dependent methyltransferase</fullName>
        <ecNumber evidence="3">2.1.1.-</ecNumber>
    </submittedName>
</protein>
<dbReference type="PANTHER" id="PTHR12049">
    <property type="entry name" value="PROTEIN ARGININE METHYLTRANSFERASE NDUFAF7, MITOCHONDRIAL"/>
    <property type="match status" value="1"/>
</dbReference>
<dbReference type="Pfam" id="PF02636">
    <property type="entry name" value="Methyltransf_28"/>
    <property type="match status" value="1"/>
</dbReference>
<keyword evidence="4" id="KW-1185">Reference proteome</keyword>
<organism evidence="3 4">
    <name type="scientific">Phenylobacterium montanum</name>
    <dbReference type="NCBI Taxonomy" id="2823693"/>
    <lineage>
        <taxon>Bacteria</taxon>
        <taxon>Pseudomonadati</taxon>
        <taxon>Pseudomonadota</taxon>
        <taxon>Alphaproteobacteria</taxon>
        <taxon>Caulobacterales</taxon>
        <taxon>Caulobacteraceae</taxon>
        <taxon>Phenylobacterium</taxon>
    </lineage>
</organism>
<dbReference type="RefSeq" id="WP_211937311.1">
    <property type="nucleotide sequence ID" value="NZ_CP073078.1"/>
</dbReference>
<gene>
    <name evidence="3" type="ORF">KCG34_19730</name>
</gene>
<dbReference type="PANTHER" id="PTHR12049:SF7">
    <property type="entry name" value="PROTEIN ARGININE METHYLTRANSFERASE NDUFAF7, MITOCHONDRIAL"/>
    <property type="match status" value="1"/>
</dbReference>
<evidence type="ECO:0000313" key="4">
    <source>
        <dbReference type="Proteomes" id="UP000676409"/>
    </source>
</evidence>
<sequence>MPLKDRLAAQIRASGPMTVAQFMTACLHDPQDGYYATRPALGAAGDFITAPLVSQMFGELIGVWAVATWRAIGSPTRFRLIEAGPGDGTLISDLLRAARTAPDFVAATDLWLVETSAPLRERQAAALAGARPAPRWAGSLAEVPDGAPMILVANELLDCLPARQFVRRPDGWGEQVVGLAPDGALAFGLVRCPPGIAPPHDAPVGAVVEVSAAQAAFGAEIGERLTRGGGAALLIDYGRDRFEAGDTLQALKAHQKADPLATAGEADLTVHADFPAVAEAARAAGANSALLTQGEFLRRLGIEARAARLAHSHPDRADSLARQLARLTADDQMGVLFKALCLYPAGQPAPPAFETAT</sequence>
<evidence type="ECO:0000313" key="3">
    <source>
        <dbReference type="EMBL" id="QUD87259.1"/>
    </source>
</evidence>
<dbReference type="AlphaFoldDB" id="A0A975FXY6"/>
<dbReference type="InterPro" id="IPR003788">
    <property type="entry name" value="NDUFAF7"/>
</dbReference>
<dbReference type="InterPro" id="IPR038375">
    <property type="entry name" value="NDUFAF7_sf"/>
</dbReference>
<reference evidence="3" key="1">
    <citation type="submission" date="2021-04" db="EMBL/GenBank/DDBJ databases">
        <title>The complete genome sequence of Caulobacter sp. S6.</title>
        <authorList>
            <person name="Tang Y."/>
            <person name="Ouyang W."/>
            <person name="Liu Q."/>
            <person name="Huang B."/>
            <person name="Guo Z."/>
            <person name="Lei P."/>
        </authorList>
    </citation>
    <scope>NUCLEOTIDE SEQUENCE</scope>
    <source>
        <strain evidence="3">S6</strain>
    </source>
</reference>
<evidence type="ECO:0000256" key="1">
    <source>
        <dbReference type="ARBA" id="ARBA00022603"/>
    </source>
</evidence>
<keyword evidence="2 3" id="KW-0808">Transferase</keyword>
<accession>A0A975FXY6</accession>
<evidence type="ECO:0000256" key="2">
    <source>
        <dbReference type="ARBA" id="ARBA00022679"/>
    </source>
</evidence>
<dbReference type="GO" id="GO:0032259">
    <property type="term" value="P:methylation"/>
    <property type="evidence" value="ECO:0007669"/>
    <property type="project" value="UniProtKB-KW"/>
</dbReference>
<dbReference type="InterPro" id="IPR029063">
    <property type="entry name" value="SAM-dependent_MTases_sf"/>
</dbReference>
<dbReference type="Gene3D" id="3.40.50.12710">
    <property type="match status" value="1"/>
</dbReference>
<dbReference type="SUPFAM" id="SSF53335">
    <property type="entry name" value="S-adenosyl-L-methionine-dependent methyltransferases"/>
    <property type="match status" value="1"/>
</dbReference>
<dbReference type="Proteomes" id="UP000676409">
    <property type="component" value="Chromosome"/>
</dbReference>
<proteinExistence type="predicted"/>
<keyword evidence="1 3" id="KW-0489">Methyltransferase</keyword>